<dbReference type="AlphaFoldDB" id="A0ABD5T0Q2"/>
<gene>
    <name evidence="1" type="ORF">ACFQDD_02155</name>
</gene>
<dbReference type="Proteomes" id="UP001596274">
    <property type="component" value="Unassembled WGS sequence"/>
</dbReference>
<dbReference type="Pfam" id="PF14520">
    <property type="entry name" value="HHH_5"/>
    <property type="match status" value="1"/>
</dbReference>
<dbReference type="Gene3D" id="1.10.150.20">
    <property type="entry name" value="5' to 3' exonuclease, C-terminal subdomain"/>
    <property type="match status" value="1"/>
</dbReference>
<protein>
    <submittedName>
        <fullName evidence="1">Helix-hairpin-helix domain-containing protein</fullName>
    </submittedName>
</protein>
<dbReference type="SUPFAM" id="SSF47794">
    <property type="entry name" value="Rad51 N-terminal domain-like"/>
    <property type="match status" value="1"/>
</dbReference>
<evidence type="ECO:0000313" key="2">
    <source>
        <dbReference type="Proteomes" id="UP001596274"/>
    </source>
</evidence>
<name>A0ABD5T0Q2_9EURY</name>
<evidence type="ECO:0000313" key="1">
    <source>
        <dbReference type="EMBL" id="MFC6770339.1"/>
    </source>
</evidence>
<dbReference type="EMBL" id="JBHSWT010000045">
    <property type="protein sequence ID" value="MFC6770339.1"/>
    <property type="molecule type" value="Genomic_DNA"/>
</dbReference>
<comment type="caution">
    <text evidence="1">The sequence shown here is derived from an EMBL/GenBank/DDBJ whole genome shotgun (WGS) entry which is preliminary data.</text>
</comment>
<organism evidence="1 2">
    <name type="scientific">Halorubrum pallidum</name>
    <dbReference type="NCBI Taxonomy" id="1526114"/>
    <lineage>
        <taxon>Archaea</taxon>
        <taxon>Methanobacteriati</taxon>
        <taxon>Methanobacteriota</taxon>
        <taxon>Stenosarchaea group</taxon>
        <taxon>Halobacteria</taxon>
        <taxon>Halobacteriales</taxon>
        <taxon>Haloferacaceae</taxon>
        <taxon>Halorubrum</taxon>
    </lineage>
</organism>
<proteinExistence type="predicted"/>
<sequence>MRKDGTTTQFENVSYTRAVALQEVGIWWVEDVYEADLEDLMAAEGVGEKTAKKMKAQADRAFRDN</sequence>
<reference evidence="1 2" key="1">
    <citation type="journal article" date="2019" name="Int. J. Syst. Evol. Microbiol.">
        <title>The Global Catalogue of Microorganisms (GCM) 10K type strain sequencing project: providing services to taxonomists for standard genome sequencing and annotation.</title>
        <authorList>
            <consortium name="The Broad Institute Genomics Platform"/>
            <consortium name="The Broad Institute Genome Sequencing Center for Infectious Disease"/>
            <person name="Wu L."/>
            <person name="Ma J."/>
        </authorList>
    </citation>
    <scope>NUCLEOTIDE SEQUENCE [LARGE SCALE GENOMIC DNA]</scope>
    <source>
        <strain evidence="1 2">PJ61</strain>
    </source>
</reference>
<accession>A0ABD5T0Q2</accession>
<keyword evidence="2" id="KW-1185">Reference proteome</keyword>
<dbReference type="InterPro" id="IPR010995">
    <property type="entry name" value="DNA_repair_Rad51/TF_NusA_a-hlx"/>
</dbReference>